<dbReference type="CDD" id="cd02980">
    <property type="entry name" value="TRX_Fd_family"/>
    <property type="match status" value="1"/>
</dbReference>
<dbReference type="GO" id="GO:0046872">
    <property type="term" value="F:metal ion binding"/>
    <property type="evidence" value="ECO:0007669"/>
    <property type="project" value="UniProtKB-KW"/>
</dbReference>
<dbReference type="SUPFAM" id="SSF52833">
    <property type="entry name" value="Thioredoxin-like"/>
    <property type="match status" value="1"/>
</dbReference>
<organism evidence="3 4">
    <name type="scientific">Agrobacterium larrymoorei</name>
    <dbReference type="NCBI Taxonomy" id="160699"/>
    <lineage>
        <taxon>Bacteria</taxon>
        <taxon>Pseudomonadati</taxon>
        <taxon>Pseudomonadota</taxon>
        <taxon>Alphaproteobacteria</taxon>
        <taxon>Hyphomicrobiales</taxon>
        <taxon>Rhizobiaceae</taxon>
        <taxon>Rhizobium/Agrobacterium group</taxon>
        <taxon>Agrobacterium</taxon>
    </lineage>
</organism>
<evidence type="ECO:0000313" key="3">
    <source>
        <dbReference type="EMBL" id="MDR6100974.1"/>
    </source>
</evidence>
<evidence type="ECO:0000256" key="1">
    <source>
        <dbReference type="ARBA" id="ARBA00022723"/>
    </source>
</evidence>
<dbReference type="EMBL" id="JAVIZC010000001">
    <property type="protein sequence ID" value="MDR6100974.1"/>
    <property type="molecule type" value="Genomic_DNA"/>
</dbReference>
<dbReference type="SUPFAM" id="SSF53800">
    <property type="entry name" value="Chelatase"/>
    <property type="match status" value="1"/>
</dbReference>
<sequence>MLTVWSDAPSFLLPPPIEIQAVRSEQQHPDRPARRGILLIAKSAFAAAPHREMQRLAAQLGELCPEDVVSFAFTEQGTPSLFEGLVALVARNLDHIIILPLILPMEPSFFRWLDKSIKRWRGSGEQPWPGVSITQDIASSPFMLPLVADLLREPKIVESAEGKAVALEGTIVPQQRYRVLVCSGATCNSAGADTIWNHLRNQQERQKLRIVGEGTMTAKSTCLGPCSLAPVLQVFPEGTYYGGVTEQAVDDIISCHLLGGRVVETYAYHPTGHKQRLKNPQIDPRR</sequence>
<dbReference type="AlphaFoldDB" id="A0AAJ2EQS8"/>
<name>A0AAJ2EQS8_9HYPH</name>
<dbReference type="InterPro" id="IPR002762">
    <property type="entry name" value="CbiX-like"/>
</dbReference>
<dbReference type="GO" id="GO:0016829">
    <property type="term" value="F:lyase activity"/>
    <property type="evidence" value="ECO:0007669"/>
    <property type="project" value="UniProtKB-KW"/>
</dbReference>
<comment type="caution">
    <text evidence="3">The sequence shown here is derived from an EMBL/GenBank/DDBJ whole genome shotgun (WGS) entry which is preliminary data.</text>
</comment>
<proteinExistence type="predicted"/>
<evidence type="ECO:0000313" key="4">
    <source>
        <dbReference type="Proteomes" id="UP001255601"/>
    </source>
</evidence>
<keyword evidence="1" id="KW-0479">Metal-binding</keyword>
<evidence type="ECO:0000256" key="2">
    <source>
        <dbReference type="ARBA" id="ARBA00023239"/>
    </source>
</evidence>
<accession>A0AAJ2EQS8</accession>
<reference evidence="3" key="1">
    <citation type="submission" date="2023-08" db="EMBL/GenBank/DDBJ databases">
        <title>Functional and genomic diversity of the sorghum phyllosphere microbiome.</title>
        <authorList>
            <person name="Shade A."/>
        </authorList>
    </citation>
    <scope>NUCLEOTIDE SEQUENCE</scope>
    <source>
        <strain evidence="3">SORGH_AS_0974</strain>
    </source>
</reference>
<protein>
    <submittedName>
        <fullName evidence="3">(2Fe-2S) ferredoxin</fullName>
    </submittedName>
</protein>
<dbReference type="Proteomes" id="UP001255601">
    <property type="component" value="Unassembled WGS sequence"/>
</dbReference>
<dbReference type="RefSeq" id="WP_309769929.1">
    <property type="nucleotide sequence ID" value="NZ_JAVIZC010000001.1"/>
</dbReference>
<dbReference type="InterPro" id="IPR036249">
    <property type="entry name" value="Thioredoxin-like_sf"/>
</dbReference>
<gene>
    <name evidence="3" type="ORF">QE369_001152</name>
</gene>
<dbReference type="Gene3D" id="3.40.30.10">
    <property type="entry name" value="Glutaredoxin"/>
    <property type="match status" value="1"/>
</dbReference>
<dbReference type="Pfam" id="PF01903">
    <property type="entry name" value="CbiX"/>
    <property type="match status" value="1"/>
</dbReference>
<keyword evidence="2" id="KW-0456">Lyase</keyword>
<dbReference type="Gene3D" id="3.40.50.1400">
    <property type="match status" value="1"/>
</dbReference>
<dbReference type="Pfam" id="PF01257">
    <property type="entry name" value="2Fe-2S_thioredx"/>
    <property type="match status" value="1"/>
</dbReference>